<evidence type="ECO:0000313" key="6">
    <source>
        <dbReference type="Proteomes" id="UP001560267"/>
    </source>
</evidence>
<dbReference type="PANTHER" id="PTHR30349:SF41">
    <property type="entry name" value="INTEGRASE_RECOMBINASE PROTEIN MJ0367-RELATED"/>
    <property type="match status" value="1"/>
</dbReference>
<dbReference type="InterPro" id="IPR011010">
    <property type="entry name" value="DNA_brk_join_enz"/>
</dbReference>
<dbReference type="PANTHER" id="PTHR30349">
    <property type="entry name" value="PHAGE INTEGRASE-RELATED"/>
    <property type="match status" value="1"/>
</dbReference>
<evidence type="ECO:0000313" key="5">
    <source>
        <dbReference type="EMBL" id="MEX6430897.1"/>
    </source>
</evidence>
<protein>
    <submittedName>
        <fullName evidence="5">Tyrosine-type recombinase/integrase</fullName>
    </submittedName>
</protein>
<gene>
    <name evidence="5" type="ORF">AB6A68_13830</name>
</gene>
<dbReference type="InterPro" id="IPR013762">
    <property type="entry name" value="Integrase-like_cat_sf"/>
</dbReference>
<dbReference type="Gene3D" id="1.10.443.10">
    <property type="entry name" value="Intergrase catalytic core"/>
    <property type="match status" value="1"/>
</dbReference>
<sequence length="319" mass="37064">MTTFSSNFREDLESFVSRKRAVGFPYDASERILGVFDRFCLEHYPNERQLGIDLAMHWAQRRPGEHVNTLIRRITPVRQFAKYLLSVGIDAYVIPGGIPAKGIRYVPHIYTKDELKLFFTALDQLRYDVNSPARHLVAPVIFRLLYCCGLRSSEVIGLKVEDVDLETGALTILESKGHKDRIVMMSEDVLSLSRIYHQRVSMIWPRRTYFFPNHRGGRYGKGFLGYTFQKCWKEAEIGPVSGNSPRVHDFRHTFSVNRLNQWVTENKDLNAYLPYLSMYLGHEHLTETDYYLHLVLEFFPVLVSASEARFAHLIPEVNR</sequence>
<name>A0ABV3Y5Q3_9ACTN</name>
<organism evidence="5 6">
    <name type="scientific">Ferrimicrobium acidiphilum</name>
    <dbReference type="NCBI Taxonomy" id="121039"/>
    <lineage>
        <taxon>Bacteria</taxon>
        <taxon>Bacillati</taxon>
        <taxon>Actinomycetota</taxon>
        <taxon>Acidimicrobiia</taxon>
        <taxon>Acidimicrobiales</taxon>
        <taxon>Acidimicrobiaceae</taxon>
        <taxon>Ferrimicrobium</taxon>
    </lineage>
</organism>
<keyword evidence="2" id="KW-0238">DNA-binding</keyword>
<dbReference type="Pfam" id="PF00589">
    <property type="entry name" value="Phage_integrase"/>
    <property type="match status" value="1"/>
</dbReference>
<evidence type="ECO:0000256" key="3">
    <source>
        <dbReference type="ARBA" id="ARBA00023172"/>
    </source>
</evidence>
<evidence type="ECO:0000256" key="2">
    <source>
        <dbReference type="ARBA" id="ARBA00023125"/>
    </source>
</evidence>
<proteinExistence type="inferred from homology"/>
<keyword evidence="6" id="KW-1185">Reference proteome</keyword>
<evidence type="ECO:0000256" key="1">
    <source>
        <dbReference type="ARBA" id="ARBA00008857"/>
    </source>
</evidence>
<keyword evidence="3" id="KW-0233">DNA recombination</keyword>
<evidence type="ECO:0000259" key="4">
    <source>
        <dbReference type="PROSITE" id="PS51898"/>
    </source>
</evidence>
<dbReference type="SUPFAM" id="SSF56349">
    <property type="entry name" value="DNA breaking-rejoining enzymes"/>
    <property type="match status" value="1"/>
</dbReference>
<comment type="similarity">
    <text evidence="1">Belongs to the 'phage' integrase family.</text>
</comment>
<dbReference type="Proteomes" id="UP001560267">
    <property type="component" value="Unassembled WGS sequence"/>
</dbReference>
<feature type="domain" description="Tyr recombinase" evidence="4">
    <location>
        <begin position="105"/>
        <end position="307"/>
    </location>
</feature>
<dbReference type="PROSITE" id="PS51898">
    <property type="entry name" value="TYR_RECOMBINASE"/>
    <property type="match status" value="1"/>
</dbReference>
<dbReference type="RefSeq" id="WP_369084999.1">
    <property type="nucleotide sequence ID" value="NZ_JBFSHR010000110.1"/>
</dbReference>
<reference evidence="5 6" key="1">
    <citation type="submission" date="2024-07" db="EMBL/GenBank/DDBJ databases">
        <title>Draft Genome Sequence of Ferrimicrobium acidiphilum Strain YE2023, Isolated from a Pulp of Bioleach Reactor.</title>
        <authorList>
            <person name="Elkina Y.A."/>
            <person name="Bulaeva A.G."/>
            <person name="Beletsky A.V."/>
            <person name="Mardanov A.V."/>
        </authorList>
    </citation>
    <scope>NUCLEOTIDE SEQUENCE [LARGE SCALE GENOMIC DNA]</scope>
    <source>
        <strain evidence="5 6">YE2023</strain>
    </source>
</reference>
<dbReference type="InterPro" id="IPR002104">
    <property type="entry name" value="Integrase_catalytic"/>
</dbReference>
<dbReference type="InterPro" id="IPR050090">
    <property type="entry name" value="Tyrosine_recombinase_XerCD"/>
</dbReference>
<accession>A0ABV3Y5Q3</accession>
<dbReference type="EMBL" id="JBFSHR010000110">
    <property type="protein sequence ID" value="MEX6430897.1"/>
    <property type="molecule type" value="Genomic_DNA"/>
</dbReference>
<comment type="caution">
    <text evidence="5">The sequence shown here is derived from an EMBL/GenBank/DDBJ whole genome shotgun (WGS) entry which is preliminary data.</text>
</comment>